<dbReference type="Gene3D" id="3.30.70.360">
    <property type="match status" value="1"/>
</dbReference>
<feature type="domain" description="Peptidase M20 dimerisation" evidence="6">
    <location>
        <begin position="290"/>
        <end position="392"/>
    </location>
</feature>
<evidence type="ECO:0000256" key="5">
    <source>
        <dbReference type="ARBA" id="ARBA00022833"/>
    </source>
</evidence>
<evidence type="ECO:0000256" key="4">
    <source>
        <dbReference type="ARBA" id="ARBA00022801"/>
    </source>
</evidence>
<dbReference type="InterPro" id="IPR036264">
    <property type="entry name" value="Bact_exopeptidase_dim_dom"/>
</dbReference>
<keyword evidence="5" id="KW-0862">Zinc</keyword>
<organism evidence="7 8">
    <name type="scientific">Tritrichomonas foetus</name>
    <dbReference type="NCBI Taxonomy" id="1144522"/>
    <lineage>
        <taxon>Eukaryota</taxon>
        <taxon>Metamonada</taxon>
        <taxon>Parabasalia</taxon>
        <taxon>Tritrichomonadida</taxon>
        <taxon>Tritrichomonadidae</taxon>
        <taxon>Tritrichomonas</taxon>
    </lineage>
</organism>
<comment type="similarity">
    <text evidence="2">Belongs to the peptidase M20A family.</text>
</comment>
<dbReference type="GO" id="GO:0016787">
    <property type="term" value="F:hydrolase activity"/>
    <property type="evidence" value="ECO:0007669"/>
    <property type="project" value="UniProtKB-KW"/>
</dbReference>
<evidence type="ECO:0000256" key="2">
    <source>
        <dbReference type="ARBA" id="ARBA00006247"/>
    </source>
</evidence>
<dbReference type="Gene3D" id="3.40.630.10">
    <property type="entry name" value="Zn peptidases"/>
    <property type="match status" value="1"/>
</dbReference>
<keyword evidence="3" id="KW-0479">Metal-binding</keyword>
<dbReference type="Proteomes" id="UP000179807">
    <property type="component" value="Unassembled WGS sequence"/>
</dbReference>
<evidence type="ECO:0000313" key="7">
    <source>
        <dbReference type="EMBL" id="OHT17700.1"/>
    </source>
</evidence>
<dbReference type="InterPro" id="IPR050072">
    <property type="entry name" value="Peptidase_M20A"/>
</dbReference>
<gene>
    <name evidence="7" type="ORF">TRFO_01015</name>
</gene>
<dbReference type="GeneID" id="94824559"/>
<dbReference type="PANTHER" id="PTHR43808">
    <property type="entry name" value="ACETYLORNITHINE DEACETYLASE"/>
    <property type="match status" value="1"/>
</dbReference>
<dbReference type="AlphaFoldDB" id="A0A1J4L6R8"/>
<accession>A0A1J4L6R8</accession>
<dbReference type="Pfam" id="PF07687">
    <property type="entry name" value="M20_dimer"/>
    <property type="match status" value="1"/>
</dbReference>
<protein>
    <submittedName>
        <fullName evidence="7">Clan MH, family M20, peptidase T-like metallopeptidase</fullName>
    </submittedName>
</protein>
<name>A0A1J4L6R8_9EUKA</name>
<evidence type="ECO:0000256" key="3">
    <source>
        <dbReference type="ARBA" id="ARBA00022723"/>
    </source>
</evidence>
<keyword evidence="8" id="KW-1185">Reference proteome</keyword>
<comment type="caution">
    <text evidence="7">The sequence shown here is derived from an EMBL/GenBank/DDBJ whole genome shotgun (WGS) entry which is preliminary data.</text>
</comment>
<dbReference type="SUPFAM" id="SSF53187">
    <property type="entry name" value="Zn-dependent exopeptidases"/>
    <property type="match status" value="1"/>
</dbReference>
<dbReference type="InterPro" id="IPR001261">
    <property type="entry name" value="ArgE/DapE_CS"/>
</dbReference>
<evidence type="ECO:0000313" key="8">
    <source>
        <dbReference type="Proteomes" id="UP000179807"/>
    </source>
</evidence>
<keyword evidence="4" id="KW-0378">Hydrolase</keyword>
<dbReference type="EMBL" id="MLAK01000001">
    <property type="protein sequence ID" value="OHT17700.1"/>
    <property type="molecule type" value="Genomic_DNA"/>
</dbReference>
<proteinExistence type="inferred from homology"/>
<dbReference type="RefSeq" id="XP_068370836.1">
    <property type="nucleotide sequence ID" value="XM_068489855.1"/>
</dbReference>
<dbReference type="SUPFAM" id="SSF55031">
    <property type="entry name" value="Bacterial exopeptidase dimerisation domain"/>
    <property type="match status" value="1"/>
</dbReference>
<dbReference type="InterPro" id="IPR011650">
    <property type="entry name" value="Peptidase_M20_dimer"/>
</dbReference>
<dbReference type="PROSITE" id="PS00758">
    <property type="entry name" value="ARGE_DAPE_CPG2_1"/>
    <property type="match status" value="1"/>
</dbReference>
<dbReference type="VEuPathDB" id="TrichDB:TRFO_01015"/>
<dbReference type="OrthoDB" id="3064516at2759"/>
<reference evidence="7" key="1">
    <citation type="submission" date="2016-10" db="EMBL/GenBank/DDBJ databases">
        <authorList>
            <person name="Benchimol M."/>
            <person name="Almeida L.G."/>
            <person name="Vasconcelos A.T."/>
            <person name="Perreira-Neves A."/>
            <person name="Rosa I.A."/>
            <person name="Tasca T."/>
            <person name="Bogo M.R."/>
            <person name="de Souza W."/>
        </authorList>
    </citation>
    <scope>NUCLEOTIDE SEQUENCE [LARGE SCALE GENOMIC DNA]</scope>
    <source>
        <strain evidence="7">K</strain>
    </source>
</reference>
<evidence type="ECO:0000256" key="1">
    <source>
        <dbReference type="ARBA" id="ARBA00001947"/>
    </source>
</evidence>
<dbReference type="PANTHER" id="PTHR43808:SF8">
    <property type="entry name" value="PEPTIDASE M20 DIMERISATION DOMAIN-CONTAINING PROTEIN"/>
    <property type="match status" value="1"/>
</dbReference>
<sequence length="556" mass="62165">MRKAIVAGVAGAVAVATGVAIYKNMDNHGPSQDEDFDIEKFKWKDPNELTELDRQIAELAQKYSPDALRLLAELIRIPADHYEKDPLCGTSNHETPRLDYLRQFIIDNGAVESPEDVNYDEFGSLVWTVRDKSDNTPLNDLKVVYLDGHSDTVFPLRDNWHNVLGEGIDPFNGLTDAAKVDEEAMKKELGYIPPKDQWDHLLFGRGSADQLQGVVSQVFVTKILLETRALGSLRGAKVISVATVAEEDNDGGAPMHIMRKQHLEQHQVPDCVIMTEGTGDLELGPCGIYIGQRGRCQVEVEVIGKSCHGSMPKMGINPLEFGALIIAEATEQAKSGVFKDHKFLGKGTRTASKCWLDTPSDCAVPAKFTFRLDRRMTHGEDARLAIREIEELNSVKRARACGCTVNIRIPKYTEKSHKGVAADNDEDYLGWITHPTDPVVLAAVESYKRTVSPNVEEKEVSPENIPKKPRVQRWIFSTDGVGYPILKENLRFSIEKKHWTSVGDYVHPPMFGIGAGFEHHCHKLGEYLHRDHLWAPIAVMARFPSLFVQQREELGK</sequence>
<comment type="cofactor">
    <cofactor evidence="1">
        <name>Zn(2+)</name>
        <dbReference type="ChEBI" id="CHEBI:29105"/>
    </cofactor>
</comment>
<evidence type="ECO:0000259" key="6">
    <source>
        <dbReference type="Pfam" id="PF07687"/>
    </source>
</evidence>